<evidence type="ECO:0000313" key="4">
    <source>
        <dbReference type="Proteomes" id="UP000244896"/>
    </source>
</evidence>
<protein>
    <recommendedName>
        <fullName evidence="2">TrwC relaxase domain-containing protein</fullName>
    </recommendedName>
</protein>
<dbReference type="NCBIfam" id="TIGR02686">
    <property type="entry name" value="relax_trwC"/>
    <property type="match status" value="1"/>
</dbReference>
<name>A0A2U8E3Z7_9BACT</name>
<gene>
    <name evidence="3" type="ORF">CKA38_09925</name>
</gene>
<keyword evidence="4" id="KW-1185">Reference proteome</keyword>
<dbReference type="InterPro" id="IPR014862">
    <property type="entry name" value="TrwC"/>
</dbReference>
<dbReference type="EMBL" id="CP023004">
    <property type="protein sequence ID" value="AWI09520.1"/>
    <property type="molecule type" value="Genomic_DNA"/>
</dbReference>
<dbReference type="InterPro" id="IPR014059">
    <property type="entry name" value="TraI/TrwC_relax"/>
</dbReference>
<dbReference type="SUPFAM" id="SSF55464">
    <property type="entry name" value="Origin of replication-binding domain, RBD-like"/>
    <property type="match status" value="1"/>
</dbReference>
<dbReference type="NCBIfam" id="NF041492">
    <property type="entry name" value="MobF"/>
    <property type="match status" value="1"/>
</dbReference>
<dbReference type="Pfam" id="PF08751">
    <property type="entry name" value="TrwC"/>
    <property type="match status" value="1"/>
</dbReference>
<evidence type="ECO:0000313" key="3">
    <source>
        <dbReference type="EMBL" id="AWI09520.1"/>
    </source>
</evidence>
<sequence>MHGNPEKDIAPWRKGRGVPLTKNACAFRVCAACPHYRRACRDSREGGAIVLSPKPQLNLANALGYFREHLSTGDYYMDGHVVAGQWCGIAASMLGLEGVVTEKKFLAMCQGFHPDTGQRLTMRHNTTRRDGGHTVSNRRVFYDFTISPPKSVSVVALYQDARIIELHDHAARMMMDELEKFAETRVRKDGANGERVTGGMAAALFRHDTSRELDPHLHTHCVVFNATYDFEEEKWKALHATGMYRAQKFAENLYYHELAKGLRQLGYDIVNTPTGFEIQGVPESVIARFSKRHQQIDAETKKRIEMEGLHSNEKALREQVAHDKRRRKIKNMPAEQLRSRWSAEMPESERASLAKIEPTKLPPPLPETSVENAGCPN</sequence>
<dbReference type="OrthoDB" id="177421at2"/>
<reference evidence="3 4" key="1">
    <citation type="journal article" date="2018" name="Syst. Appl. Microbiol.">
        <title>Ereboglobus luteus gen. nov. sp. nov. from cockroach guts, and new insights into the oxygen relationship of the genera Opitutus and Didymococcus (Verrucomicrobia: Opitutaceae).</title>
        <authorList>
            <person name="Tegtmeier D."/>
            <person name="Belitz A."/>
            <person name="Radek R."/>
            <person name="Heimerl T."/>
            <person name="Brune A."/>
        </authorList>
    </citation>
    <scope>NUCLEOTIDE SEQUENCE [LARGE SCALE GENOMIC DNA]</scope>
    <source>
        <strain evidence="3 4">Ho45</strain>
    </source>
</reference>
<dbReference type="AlphaFoldDB" id="A0A2U8E3Z7"/>
<feature type="region of interest" description="Disordered" evidence="1">
    <location>
        <begin position="306"/>
        <end position="377"/>
    </location>
</feature>
<dbReference type="KEGG" id="elut:CKA38_09925"/>
<evidence type="ECO:0000256" key="1">
    <source>
        <dbReference type="SAM" id="MobiDB-lite"/>
    </source>
</evidence>
<feature type="compositionally biased region" description="Basic and acidic residues" evidence="1">
    <location>
        <begin position="306"/>
        <end position="322"/>
    </location>
</feature>
<evidence type="ECO:0000259" key="2">
    <source>
        <dbReference type="Pfam" id="PF08751"/>
    </source>
</evidence>
<feature type="domain" description="TrwC relaxase" evidence="2">
    <location>
        <begin position="61"/>
        <end position="345"/>
    </location>
</feature>
<dbReference type="Proteomes" id="UP000244896">
    <property type="component" value="Chromosome"/>
</dbReference>
<proteinExistence type="predicted"/>
<accession>A0A2U8E3Z7</accession>
<organism evidence="3 4">
    <name type="scientific">Ereboglobus luteus</name>
    <dbReference type="NCBI Taxonomy" id="1796921"/>
    <lineage>
        <taxon>Bacteria</taxon>
        <taxon>Pseudomonadati</taxon>
        <taxon>Verrucomicrobiota</taxon>
        <taxon>Opitutia</taxon>
        <taxon>Opitutales</taxon>
        <taxon>Opitutaceae</taxon>
        <taxon>Ereboglobus</taxon>
    </lineage>
</organism>